<dbReference type="OMA" id="VHNYEPR"/>
<dbReference type="Pfam" id="PF00107">
    <property type="entry name" value="ADH_zinc_N"/>
    <property type="match status" value="1"/>
</dbReference>
<dbReference type="InterPro" id="IPR011032">
    <property type="entry name" value="GroES-like_sf"/>
</dbReference>
<dbReference type="GO" id="GO:0004022">
    <property type="term" value="F:alcohol dehydrogenase (NAD+) activity"/>
    <property type="evidence" value="ECO:0007669"/>
    <property type="project" value="UniProtKB-EC"/>
</dbReference>
<evidence type="ECO:0000256" key="5">
    <source>
        <dbReference type="ARBA" id="ARBA00022833"/>
    </source>
</evidence>
<dbReference type="GO" id="GO:0046872">
    <property type="term" value="F:metal ion binding"/>
    <property type="evidence" value="ECO:0007669"/>
    <property type="project" value="UniProtKB-KW"/>
</dbReference>
<sequence length="353" mass="38497">MAAGATGVRVVFFGSHKQPSYVVETCTIPTKDFLKDGEILIKILLSTICSSDIESIDGKHEVKAPCVLGHEGVGEVVFSKRFSNGAPDVYAGDRIVFTISDSCEKCFMCKSDMQECCSSNSKYGSIGLKDGMGLNGCFATHMVLKKGTQVVRVPSNISNIVASPANCALSTMVHAISFVTINSKRKQSIAVIQGANLMGLYGCALLLEAGFVKVYCHDVSRERLRLVPKFGGIPVLVEKEYDVSSCQDEEGIADVIIDVCGYWDVIPYASHALRHRGIYLFVGTSHSESKRISMDIIVKKCITIRGIQGYKDIHLQRAVEFLSATVGKYPYESLLSSPFTLHDFHSAVNLART</sequence>
<dbReference type="PANTHER" id="PTHR42940:SF3">
    <property type="entry name" value="ALCOHOL DEHYDROGENASE 1-RELATED"/>
    <property type="match status" value="1"/>
</dbReference>
<dbReference type="Pfam" id="PF08240">
    <property type="entry name" value="ADH_N"/>
    <property type="match status" value="1"/>
</dbReference>
<dbReference type="Proteomes" id="UP000054359">
    <property type="component" value="Unassembled WGS sequence"/>
</dbReference>
<dbReference type="InterPro" id="IPR013154">
    <property type="entry name" value="ADH-like_N"/>
</dbReference>
<accession>A0A087UMX0</accession>
<reference evidence="10 11" key="1">
    <citation type="submission" date="2013-11" db="EMBL/GenBank/DDBJ databases">
        <title>Genome sequencing of Stegodyphus mimosarum.</title>
        <authorList>
            <person name="Bechsgaard J."/>
        </authorList>
    </citation>
    <scope>NUCLEOTIDE SEQUENCE [LARGE SCALE GENOMIC DNA]</scope>
</reference>
<evidence type="ECO:0000313" key="11">
    <source>
        <dbReference type="Proteomes" id="UP000054359"/>
    </source>
</evidence>
<evidence type="ECO:0000256" key="6">
    <source>
        <dbReference type="ARBA" id="ARBA00023002"/>
    </source>
</evidence>
<dbReference type="InterPro" id="IPR013149">
    <property type="entry name" value="ADH-like_C"/>
</dbReference>
<dbReference type="Gene3D" id="3.40.50.720">
    <property type="entry name" value="NAD(P)-binding Rossmann-like Domain"/>
    <property type="match status" value="1"/>
</dbReference>
<keyword evidence="7" id="KW-0520">NAD</keyword>
<dbReference type="SUPFAM" id="SSF51735">
    <property type="entry name" value="NAD(P)-binding Rossmann-fold domains"/>
    <property type="match status" value="1"/>
</dbReference>
<evidence type="ECO:0000256" key="1">
    <source>
        <dbReference type="ARBA" id="ARBA00001947"/>
    </source>
</evidence>
<dbReference type="PANTHER" id="PTHR42940">
    <property type="entry name" value="ALCOHOL DEHYDROGENASE 1-RELATED"/>
    <property type="match status" value="1"/>
</dbReference>
<comment type="similarity">
    <text evidence="2">Belongs to the zinc-containing alcohol dehydrogenase family.</text>
</comment>
<evidence type="ECO:0000256" key="3">
    <source>
        <dbReference type="ARBA" id="ARBA00013190"/>
    </source>
</evidence>
<comment type="cofactor">
    <cofactor evidence="1">
        <name>Zn(2+)</name>
        <dbReference type="ChEBI" id="CHEBI:29105"/>
    </cofactor>
</comment>
<feature type="domain" description="Alcohol dehydrogenase-like C-terminal" evidence="8">
    <location>
        <begin position="199"/>
        <end position="323"/>
    </location>
</feature>
<dbReference type="GO" id="GO:0005737">
    <property type="term" value="C:cytoplasm"/>
    <property type="evidence" value="ECO:0007669"/>
    <property type="project" value="TreeGrafter"/>
</dbReference>
<protein>
    <recommendedName>
        <fullName evidence="3">alcohol dehydrogenase</fullName>
        <ecNumber evidence="3">1.1.1.1</ecNumber>
    </recommendedName>
</protein>
<evidence type="ECO:0000313" key="10">
    <source>
        <dbReference type="EMBL" id="KFM78709.1"/>
    </source>
</evidence>
<keyword evidence="11" id="KW-1185">Reference proteome</keyword>
<keyword evidence="4" id="KW-0479">Metal-binding</keyword>
<dbReference type="STRING" id="407821.A0A087UMX0"/>
<name>A0A087UMX0_STEMI</name>
<proteinExistence type="inferred from homology"/>
<keyword evidence="6" id="KW-0560">Oxidoreductase</keyword>
<evidence type="ECO:0000259" key="8">
    <source>
        <dbReference type="Pfam" id="PF00107"/>
    </source>
</evidence>
<feature type="domain" description="Alcohol dehydrogenase-like N-terminal" evidence="9">
    <location>
        <begin position="35"/>
        <end position="154"/>
    </location>
</feature>
<evidence type="ECO:0000259" key="9">
    <source>
        <dbReference type="Pfam" id="PF08240"/>
    </source>
</evidence>
<organism evidence="10 11">
    <name type="scientific">Stegodyphus mimosarum</name>
    <name type="common">African social velvet spider</name>
    <dbReference type="NCBI Taxonomy" id="407821"/>
    <lineage>
        <taxon>Eukaryota</taxon>
        <taxon>Metazoa</taxon>
        <taxon>Ecdysozoa</taxon>
        <taxon>Arthropoda</taxon>
        <taxon>Chelicerata</taxon>
        <taxon>Arachnida</taxon>
        <taxon>Araneae</taxon>
        <taxon>Araneomorphae</taxon>
        <taxon>Entelegynae</taxon>
        <taxon>Eresoidea</taxon>
        <taxon>Eresidae</taxon>
        <taxon>Stegodyphus</taxon>
    </lineage>
</organism>
<evidence type="ECO:0000256" key="7">
    <source>
        <dbReference type="ARBA" id="ARBA00023027"/>
    </source>
</evidence>
<dbReference type="AlphaFoldDB" id="A0A087UMX0"/>
<feature type="non-terminal residue" evidence="10">
    <location>
        <position position="353"/>
    </location>
</feature>
<dbReference type="InterPro" id="IPR036291">
    <property type="entry name" value="NAD(P)-bd_dom_sf"/>
</dbReference>
<dbReference type="EMBL" id="KK120633">
    <property type="protein sequence ID" value="KFM78709.1"/>
    <property type="molecule type" value="Genomic_DNA"/>
</dbReference>
<dbReference type="EC" id="1.1.1.1" evidence="3"/>
<gene>
    <name evidence="10" type="ORF">X975_02704</name>
</gene>
<keyword evidence="5" id="KW-0862">Zinc</keyword>
<dbReference type="OrthoDB" id="3941538at2759"/>
<dbReference type="Gene3D" id="3.90.180.10">
    <property type="entry name" value="Medium-chain alcohol dehydrogenases, catalytic domain"/>
    <property type="match status" value="1"/>
</dbReference>
<dbReference type="SUPFAM" id="SSF50129">
    <property type="entry name" value="GroES-like"/>
    <property type="match status" value="1"/>
</dbReference>
<evidence type="ECO:0000256" key="2">
    <source>
        <dbReference type="ARBA" id="ARBA00008072"/>
    </source>
</evidence>
<evidence type="ECO:0000256" key="4">
    <source>
        <dbReference type="ARBA" id="ARBA00022723"/>
    </source>
</evidence>